<dbReference type="SUPFAM" id="SSF55874">
    <property type="entry name" value="ATPase domain of HSP90 chaperone/DNA topoisomerase II/histidine kinase"/>
    <property type="match status" value="1"/>
</dbReference>
<accession>H8GZE2</accession>
<dbReference type="Gene3D" id="1.10.287.130">
    <property type="match status" value="1"/>
</dbReference>
<dbReference type="InterPro" id="IPR003660">
    <property type="entry name" value="HAMP_dom"/>
</dbReference>
<dbReference type="CDD" id="cd00075">
    <property type="entry name" value="HATPase"/>
    <property type="match status" value="1"/>
</dbReference>
<dbReference type="InterPro" id="IPR005467">
    <property type="entry name" value="His_kinase_dom"/>
</dbReference>
<evidence type="ECO:0000256" key="10">
    <source>
        <dbReference type="ARBA" id="ARBA00023136"/>
    </source>
</evidence>
<dbReference type="PROSITE" id="PS50109">
    <property type="entry name" value="HIS_KIN"/>
    <property type="match status" value="1"/>
</dbReference>
<keyword evidence="8" id="KW-1133">Transmembrane helix</keyword>
<evidence type="ECO:0000256" key="3">
    <source>
        <dbReference type="ARBA" id="ARBA00012438"/>
    </source>
</evidence>
<dbReference type="HOGENOM" id="CLU_000445_89_6_0"/>
<dbReference type="Pfam" id="PF00512">
    <property type="entry name" value="HisKA"/>
    <property type="match status" value="1"/>
</dbReference>
<organism evidence="13 14">
    <name type="scientific">Deinococcus gobiensis (strain DSM 21396 / JCM 16679 / CGMCC 1.7299 / I-0)</name>
    <dbReference type="NCBI Taxonomy" id="745776"/>
    <lineage>
        <taxon>Bacteria</taxon>
        <taxon>Thermotogati</taxon>
        <taxon>Deinococcota</taxon>
        <taxon>Deinococci</taxon>
        <taxon>Deinococcales</taxon>
        <taxon>Deinococcaceae</taxon>
        <taxon>Deinococcus</taxon>
    </lineage>
</organism>
<reference evidence="13 14" key="1">
    <citation type="journal article" date="2012" name="PLoS ONE">
        <title>Genome sequence and transcriptome analysis of the radioresistant bacterium Deinococcus gobiensis: insights into the extreme environmental adaptations.</title>
        <authorList>
            <person name="Yuan M."/>
            <person name="Chen M."/>
            <person name="Zhang W."/>
            <person name="Lu W."/>
            <person name="Wang J."/>
            <person name="Yang M."/>
            <person name="Zhao P."/>
            <person name="Tang R."/>
            <person name="Li X."/>
            <person name="Hao Y."/>
            <person name="Zhou Z."/>
            <person name="Zhan Y."/>
            <person name="Yu H."/>
            <person name="Teng C."/>
            <person name="Yan Y."/>
            <person name="Ping S."/>
            <person name="Wang Y."/>
            <person name="Lin M."/>
        </authorList>
    </citation>
    <scope>NUCLEOTIDE SEQUENCE [LARGE SCALE GENOMIC DNA]</scope>
    <source>
        <strain evidence="13 14">I-0</strain>
    </source>
</reference>
<evidence type="ECO:0000259" key="12">
    <source>
        <dbReference type="PROSITE" id="PS50885"/>
    </source>
</evidence>
<dbReference type="Gene3D" id="3.30.565.10">
    <property type="entry name" value="Histidine kinase-like ATPase, C-terminal domain"/>
    <property type="match status" value="1"/>
</dbReference>
<dbReference type="CDD" id="cd06225">
    <property type="entry name" value="HAMP"/>
    <property type="match status" value="1"/>
</dbReference>
<dbReference type="InterPro" id="IPR004358">
    <property type="entry name" value="Sig_transdc_His_kin-like_C"/>
</dbReference>
<comment type="subcellular location">
    <subcellularLocation>
        <location evidence="2">Membrane</location>
    </subcellularLocation>
</comment>
<dbReference type="PROSITE" id="PS50885">
    <property type="entry name" value="HAMP"/>
    <property type="match status" value="1"/>
</dbReference>
<sequence>MAAQARTLGAGDLSVRLPLPPAQDEVSSLAGSLNQMLGRLQGAFARLETEEARTRTFVADASHELRTPLAAMQGSLEILERVALDESDKARETRARLLDNLRRETRRAARLVGDLLLLSKLDAGEPLRREVTDLGELLRAEVARSADLAPQVNFEVQAPPALSAWADRTRVAGALHNLLGNAAAYSPPGAVVRAELRREEGRAVLSVRNPASLPPEFLPRLFDRFARGPQTRQGDGGSGLGLSIVQATARAHGGDTFAAQEGNELRVGFTLPLGDPGETRP</sequence>
<comment type="catalytic activity">
    <reaction evidence="1">
        <text>ATP + protein L-histidine = ADP + protein N-phospho-L-histidine.</text>
        <dbReference type="EC" id="2.7.13.3"/>
    </reaction>
</comment>
<dbReference type="STRING" id="745776.DGo_CA1063"/>
<evidence type="ECO:0000259" key="11">
    <source>
        <dbReference type="PROSITE" id="PS50109"/>
    </source>
</evidence>
<dbReference type="InterPro" id="IPR036097">
    <property type="entry name" value="HisK_dim/P_sf"/>
</dbReference>
<evidence type="ECO:0000256" key="8">
    <source>
        <dbReference type="ARBA" id="ARBA00022989"/>
    </source>
</evidence>
<dbReference type="SMART" id="SM00388">
    <property type="entry name" value="HisKA"/>
    <property type="match status" value="1"/>
</dbReference>
<dbReference type="SUPFAM" id="SSF47384">
    <property type="entry name" value="Homodimeric domain of signal transducing histidine kinase"/>
    <property type="match status" value="1"/>
</dbReference>
<dbReference type="InterPro" id="IPR003594">
    <property type="entry name" value="HATPase_dom"/>
</dbReference>
<dbReference type="InterPro" id="IPR003661">
    <property type="entry name" value="HisK_dim/P_dom"/>
</dbReference>
<dbReference type="Pfam" id="PF02518">
    <property type="entry name" value="HATPase_c"/>
    <property type="match status" value="1"/>
</dbReference>
<dbReference type="EC" id="2.7.13.3" evidence="3"/>
<dbReference type="FunFam" id="1.10.287.130:FF:000001">
    <property type="entry name" value="Two-component sensor histidine kinase"/>
    <property type="match status" value="1"/>
</dbReference>
<keyword evidence="4" id="KW-0597">Phosphoprotein</keyword>
<evidence type="ECO:0000256" key="4">
    <source>
        <dbReference type="ARBA" id="ARBA00022553"/>
    </source>
</evidence>
<dbReference type="Gene3D" id="6.10.340.10">
    <property type="match status" value="1"/>
</dbReference>
<feature type="domain" description="HAMP" evidence="12">
    <location>
        <begin position="1"/>
        <end position="45"/>
    </location>
</feature>
<dbReference type="Proteomes" id="UP000007575">
    <property type="component" value="Chromosome"/>
</dbReference>
<name>H8GZE2_DEIGI</name>
<keyword evidence="10" id="KW-0472">Membrane</keyword>
<dbReference type="CDD" id="cd00082">
    <property type="entry name" value="HisKA"/>
    <property type="match status" value="1"/>
</dbReference>
<keyword evidence="9" id="KW-0902">Two-component regulatory system</keyword>
<dbReference type="PANTHER" id="PTHR45436:SF5">
    <property type="entry name" value="SENSOR HISTIDINE KINASE TRCS"/>
    <property type="match status" value="1"/>
</dbReference>
<dbReference type="GO" id="GO:0000155">
    <property type="term" value="F:phosphorelay sensor kinase activity"/>
    <property type="evidence" value="ECO:0007669"/>
    <property type="project" value="InterPro"/>
</dbReference>
<evidence type="ECO:0000256" key="1">
    <source>
        <dbReference type="ARBA" id="ARBA00000085"/>
    </source>
</evidence>
<evidence type="ECO:0000256" key="2">
    <source>
        <dbReference type="ARBA" id="ARBA00004370"/>
    </source>
</evidence>
<protein>
    <recommendedName>
        <fullName evidence="3">histidine kinase</fullName>
        <ecNumber evidence="3">2.7.13.3</ecNumber>
    </recommendedName>
</protein>
<keyword evidence="7 13" id="KW-0418">Kinase</keyword>
<evidence type="ECO:0000256" key="9">
    <source>
        <dbReference type="ARBA" id="ARBA00023012"/>
    </source>
</evidence>
<keyword evidence="5" id="KW-0808">Transferase</keyword>
<keyword evidence="14" id="KW-1185">Reference proteome</keyword>
<dbReference type="KEGG" id="dgo:DGo_CA1063"/>
<dbReference type="InterPro" id="IPR050428">
    <property type="entry name" value="TCS_sensor_his_kinase"/>
</dbReference>
<keyword evidence="6" id="KW-0812">Transmembrane</keyword>
<dbReference type="SMART" id="SM00304">
    <property type="entry name" value="HAMP"/>
    <property type="match status" value="1"/>
</dbReference>
<evidence type="ECO:0000256" key="5">
    <source>
        <dbReference type="ARBA" id="ARBA00022679"/>
    </source>
</evidence>
<dbReference type="eggNOG" id="COG2205">
    <property type="taxonomic scope" value="Bacteria"/>
</dbReference>
<dbReference type="AlphaFoldDB" id="H8GZE2"/>
<evidence type="ECO:0000313" key="14">
    <source>
        <dbReference type="Proteomes" id="UP000007575"/>
    </source>
</evidence>
<dbReference type="InterPro" id="IPR036890">
    <property type="entry name" value="HATPase_C_sf"/>
</dbReference>
<gene>
    <name evidence="13" type="ordered locus">DGo_CA1063</name>
</gene>
<dbReference type="Pfam" id="PF00672">
    <property type="entry name" value="HAMP"/>
    <property type="match status" value="1"/>
</dbReference>
<evidence type="ECO:0000313" key="13">
    <source>
        <dbReference type="EMBL" id="AFD24990.1"/>
    </source>
</evidence>
<proteinExistence type="predicted"/>
<dbReference type="EMBL" id="CP002191">
    <property type="protein sequence ID" value="AFD24990.1"/>
    <property type="molecule type" value="Genomic_DNA"/>
</dbReference>
<feature type="domain" description="Histidine kinase" evidence="11">
    <location>
        <begin position="60"/>
        <end position="275"/>
    </location>
</feature>
<evidence type="ECO:0000256" key="6">
    <source>
        <dbReference type="ARBA" id="ARBA00022692"/>
    </source>
</evidence>
<dbReference type="GO" id="GO:0005886">
    <property type="term" value="C:plasma membrane"/>
    <property type="evidence" value="ECO:0007669"/>
    <property type="project" value="TreeGrafter"/>
</dbReference>
<dbReference type="SMART" id="SM00387">
    <property type="entry name" value="HATPase_c"/>
    <property type="match status" value="1"/>
</dbReference>
<dbReference type="SUPFAM" id="SSF158472">
    <property type="entry name" value="HAMP domain-like"/>
    <property type="match status" value="1"/>
</dbReference>
<dbReference type="PATRIC" id="fig|745776.4.peg.1091"/>
<evidence type="ECO:0000256" key="7">
    <source>
        <dbReference type="ARBA" id="ARBA00022777"/>
    </source>
</evidence>
<dbReference type="PANTHER" id="PTHR45436">
    <property type="entry name" value="SENSOR HISTIDINE KINASE YKOH"/>
    <property type="match status" value="1"/>
</dbReference>
<dbReference type="PRINTS" id="PR00344">
    <property type="entry name" value="BCTRLSENSOR"/>
</dbReference>